<dbReference type="OrthoDB" id="5374349at2759"/>
<evidence type="ECO:0008006" key="4">
    <source>
        <dbReference type="Google" id="ProtNLM"/>
    </source>
</evidence>
<feature type="compositionally biased region" description="Polar residues" evidence="1">
    <location>
        <begin position="186"/>
        <end position="202"/>
    </location>
</feature>
<name>A0A517LA10_9PEZI</name>
<dbReference type="AlphaFoldDB" id="A0A517LA10"/>
<evidence type="ECO:0000313" key="3">
    <source>
        <dbReference type="Proteomes" id="UP000316270"/>
    </source>
</evidence>
<dbReference type="EMBL" id="CP042191">
    <property type="protein sequence ID" value="QDS72467.1"/>
    <property type="molecule type" value="Genomic_DNA"/>
</dbReference>
<feature type="region of interest" description="Disordered" evidence="1">
    <location>
        <begin position="318"/>
        <end position="349"/>
    </location>
</feature>
<evidence type="ECO:0000256" key="1">
    <source>
        <dbReference type="SAM" id="MobiDB-lite"/>
    </source>
</evidence>
<evidence type="ECO:0000313" key="2">
    <source>
        <dbReference type="EMBL" id="QDS72467.1"/>
    </source>
</evidence>
<feature type="region of interest" description="Disordered" evidence="1">
    <location>
        <begin position="177"/>
        <end position="231"/>
    </location>
</feature>
<dbReference type="Proteomes" id="UP000316270">
    <property type="component" value="Chromosome 7"/>
</dbReference>
<protein>
    <recommendedName>
        <fullName evidence="4">RRM domain-containing protein</fullName>
    </recommendedName>
</protein>
<dbReference type="STRING" id="50376.A0A517LA10"/>
<reference evidence="2 3" key="1">
    <citation type="submission" date="2019-07" db="EMBL/GenBank/DDBJ databases">
        <title>Finished genome of Venturia effusa.</title>
        <authorList>
            <person name="Young C.A."/>
            <person name="Cox M.P."/>
            <person name="Ganley A.R.D."/>
            <person name="David W.J."/>
        </authorList>
    </citation>
    <scope>NUCLEOTIDE SEQUENCE [LARGE SCALE GENOMIC DNA]</scope>
    <source>
        <strain evidence="3">albino</strain>
    </source>
</reference>
<keyword evidence="3" id="KW-1185">Reference proteome</keyword>
<feature type="compositionally biased region" description="Polar residues" evidence="1">
    <location>
        <begin position="330"/>
        <end position="340"/>
    </location>
</feature>
<sequence>MAQFALPQTQYHGLTYHKHRRYMQFPTDSMKWAIEREFKFRGLYSRGGSRVVLTWGWHEGGKPGVEDYKTDPLEHCTFQVFARDWRIFIGTYHGYPENVFPANNFGRSRSRANHYTNPGLSQVVGSIHNGHSRVTEQSLYRQSLANAMRRSTLQNVPEEEHNDGSDEIFHQLRSSQSPAYGAGKNQLGSYEARQSNPSVSLQTHRDSGSAGGRQRARIARPGSQNPLEKDGVGAKKLTYTVIAENFSPGTSVEDIRAVLLTSLPDSIKNDLVSCRLIDSNPRLVAELAFSKFSTATFIVARFNNIEADGRVLHVYHESTNPEVGTRRGQAGSSTTSQKPSKNGRVFSAREAVKVDEGKNMRTSVNAFEHLGEE</sequence>
<gene>
    <name evidence="2" type="ORF">FKW77_009806</name>
</gene>
<proteinExistence type="predicted"/>
<accession>A0A517LA10</accession>
<organism evidence="2 3">
    <name type="scientific">Venturia effusa</name>
    <dbReference type="NCBI Taxonomy" id="50376"/>
    <lineage>
        <taxon>Eukaryota</taxon>
        <taxon>Fungi</taxon>
        <taxon>Dikarya</taxon>
        <taxon>Ascomycota</taxon>
        <taxon>Pezizomycotina</taxon>
        <taxon>Dothideomycetes</taxon>
        <taxon>Pleosporomycetidae</taxon>
        <taxon>Venturiales</taxon>
        <taxon>Venturiaceae</taxon>
        <taxon>Venturia</taxon>
    </lineage>
</organism>